<organism evidence="1 2">
    <name type="scientific">Mucilaginibacter gotjawali</name>
    <dbReference type="NCBI Taxonomy" id="1550579"/>
    <lineage>
        <taxon>Bacteria</taxon>
        <taxon>Pseudomonadati</taxon>
        <taxon>Bacteroidota</taxon>
        <taxon>Sphingobacteriia</taxon>
        <taxon>Sphingobacteriales</taxon>
        <taxon>Sphingobacteriaceae</taxon>
        <taxon>Mucilaginibacter</taxon>
    </lineage>
</organism>
<dbReference type="PROSITE" id="PS51257">
    <property type="entry name" value="PROKAR_LIPOPROTEIN"/>
    <property type="match status" value="1"/>
</dbReference>
<dbReference type="InterPro" id="IPR041662">
    <property type="entry name" value="SusD-like_2"/>
</dbReference>
<dbReference type="Gene3D" id="1.25.40.390">
    <property type="match status" value="1"/>
</dbReference>
<dbReference type="AlphaFoldDB" id="A0A0X8X3N1"/>
<dbReference type="InterPro" id="IPR011990">
    <property type="entry name" value="TPR-like_helical_dom_sf"/>
</dbReference>
<proteinExistence type="predicted"/>
<dbReference type="KEGG" id="mgot:MgSA37_03283"/>
<dbReference type="RefSeq" id="WP_096353282.1">
    <property type="nucleotide sequence ID" value="NZ_AP017313.1"/>
</dbReference>
<dbReference type="OrthoDB" id="9766256at2"/>
<dbReference type="Pfam" id="PF12771">
    <property type="entry name" value="SusD-like_2"/>
    <property type="match status" value="1"/>
</dbReference>
<protein>
    <submittedName>
        <fullName evidence="1">Starch-binding associating with outer membrane</fullName>
    </submittedName>
</protein>
<accession>A0A0X8X3N1</accession>
<gene>
    <name evidence="1" type="ORF">MgSA37_03283</name>
</gene>
<dbReference type="EMBL" id="AP017313">
    <property type="protein sequence ID" value="BAU55102.1"/>
    <property type="molecule type" value="Genomic_DNA"/>
</dbReference>
<sequence length="523" mass="57724">MKFKYIYLIIAAFIIGSAASCKKELTNVNTNPNAITSDKYDPNLLLTTVQLMYTGSTSFGGSAWATKWGGVGCFIQHTASTNPGFYYGDKYLNNIGAMGEMFQDSYTSEVQPVVELYLLTANKTQYRNLHQMARIMKAMVFEQITDLYGDIPYFHAGLGYYERLYTPSYDKQEVIYPDLLKEVSQAVDSLSESADKPSGDVLYSSAGDQIAEWKKFGNSLLLRMAMRLTKVDPTTAQSYVAKVVGKTFQNNGDNAIVQHQDGNQLTQNRDALEIFGNDSTDLKLSSAFISGMKINSDPRLPVVAWIYSQDNNGNSTGDSDPADQIGMPPGFIAGGNNPAINITKLDTFPKAGIPGYSRINDNILNTAAPTLILTYAETEFLLADAGKRWPSLNISPATHYKNGVLAAVTQLSVYGDGAAISDADAQAYYENVAYNDANGLNQINTQYWLCTLMDEYEAWSNWRRTGFPNLTPVNYPGNVTSGTIPRRLTYPPSQKITNLANYNAEIAQLTGGDKMTTHIWWDK</sequence>
<dbReference type="SUPFAM" id="SSF48452">
    <property type="entry name" value="TPR-like"/>
    <property type="match status" value="1"/>
</dbReference>
<name>A0A0X8X3N1_9SPHI</name>
<evidence type="ECO:0000313" key="1">
    <source>
        <dbReference type="EMBL" id="BAU55102.1"/>
    </source>
</evidence>
<dbReference type="Proteomes" id="UP000218263">
    <property type="component" value="Chromosome"/>
</dbReference>
<reference evidence="1 2" key="1">
    <citation type="submission" date="2015-12" db="EMBL/GenBank/DDBJ databases">
        <title>Genome sequence of Mucilaginibacter gotjawali.</title>
        <authorList>
            <person name="Lee J.S."/>
            <person name="Lee K.C."/>
            <person name="Kim K.K."/>
            <person name="Lee B.W."/>
        </authorList>
    </citation>
    <scope>NUCLEOTIDE SEQUENCE [LARGE SCALE GENOMIC DNA]</scope>
    <source>
        <strain evidence="1 2">SA3-7</strain>
    </source>
</reference>
<keyword evidence="2" id="KW-1185">Reference proteome</keyword>
<evidence type="ECO:0000313" key="2">
    <source>
        <dbReference type="Proteomes" id="UP000218263"/>
    </source>
</evidence>